<dbReference type="AlphaFoldDB" id="A0A6A5H7K6"/>
<dbReference type="RefSeq" id="XP_003094227.2">
    <property type="nucleotide sequence ID" value="XM_003094179.2"/>
</dbReference>
<feature type="transmembrane region" description="Helical" evidence="1">
    <location>
        <begin position="104"/>
        <end position="126"/>
    </location>
</feature>
<keyword evidence="1" id="KW-1133">Transmembrane helix</keyword>
<evidence type="ECO:0000313" key="3">
    <source>
        <dbReference type="Proteomes" id="UP000483820"/>
    </source>
</evidence>
<dbReference type="EMBL" id="WUAV01000003">
    <property type="protein sequence ID" value="KAF1763029.1"/>
    <property type="molecule type" value="Genomic_DNA"/>
</dbReference>
<protein>
    <submittedName>
        <fullName evidence="2">Uncharacterized protein</fullName>
    </submittedName>
</protein>
<evidence type="ECO:0000256" key="1">
    <source>
        <dbReference type="SAM" id="Phobius"/>
    </source>
</evidence>
<reference evidence="2 3" key="1">
    <citation type="submission" date="2019-12" db="EMBL/GenBank/DDBJ databases">
        <title>Chromosome-level assembly of the Caenorhabditis remanei genome.</title>
        <authorList>
            <person name="Teterina A.A."/>
            <person name="Willis J.H."/>
            <person name="Phillips P.C."/>
        </authorList>
    </citation>
    <scope>NUCLEOTIDE SEQUENCE [LARGE SCALE GENOMIC DNA]</scope>
    <source>
        <strain evidence="2 3">PX506</strain>
        <tissue evidence="2">Whole organism</tissue>
    </source>
</reference>
<keyword evidence="1" id="KW-0812">Transmembrane</keyword>
<dbReference type="GeneID" id="9812479"/>
<organism evidence="2 3">
    <name type="scientific">Caenorhabditis remanei</name>
    <name type="common">Caenorhabditis vulgaris</name>
    <dbReference type="NCBI Taxonomy" id="31234"/>
    <lineage>
        <taxon>Eukaryota</taxon>
        <taxon>Metazoa</taxon>
        <taxon>Ecdysozoa</taxon>
        <taxon>Nematoda</taxon>
        <taxon>Chromadorea</taxon>
        <taxon>Rhabditida</taxon>
        <taxon>Rhabditina</taxon>
        <taxon>Rhabditomorpha</taxon>
        <taxon>Rhabditoidea</taxon>
        <taxon>Rhabditidae</taxon>
        <taxon>Peloderinae</taxon>
        <taxon>Caenorhabditis</taxon>
    </lineage>
</organism>
<gene>
    <name evidence="2" type="ORF">GCK72_011294</name>
</gene>
<keyword evidence="1" id="KW-0472">Membrane</keyword>
<dbReference type="CTD" id="9812479"/>
<feature type="transmembrane region" description="Helical" evidence="1">
    <location>
        <begin position="69"/>
        <end position="92"/>
    </location>
</feature>
<evidence type="ECO:0000313" key="2">
    <source>
        <dbReference type="EMBL" id="KAF1763029.1"/>
    </source>
</evidence>
<comment type="caution">
    <text evidence="2">The sequence shown here is derived from an EMBL/GenBank/DDBJ whole genome shotgun (WGS) entry which is preliminary data.</text>
</comment>
<feature type="transmembrane region" description="Helical" evidence="1">
    <location>
        <begin position="138"/>
        <end position="164"/>
    </location>
</feature>
<dbReference type="KEGG" id="crq:GCK72_011294"/>
<sequence length="272" mass="31325">MAKIGDFSFCGNLPTYKPTRHWGGIVSNSQLYIFFTLLTVPQIVLSIFLCFSDGNQENFQKAIGAAPEVAHAVVGGVVLIWVVTIVFSLIGYCEKIPYLHFPLAFIEIPFFLISIGGTAVFCWKISLKEVGGVDERLSQLYIAIVCFLLALFHVYYTWILFFLWKDGRNKRRIDEFIARQRMIDDVCEEMLWEEEEAAEEQEAHRYAELNTSRLHNTSALHGIYEADECSLYSQNSEYSVSLSSSELRMMAIYNESMQTQRRYVSFYDPVYL</sequence>
<feature type="transmembrane region" description="Helical" evidence="1">
    <location>
        <begin position="31"/>
        <end position="49"/>
    </location>
</feature>
<accession>A0A6A5H7K6</accession>
<proteinExistence type="predicted"/>
<name>A0A6A5H7K6_CAERE</name>
<dbReference type="Proteomes" id="UP000483820">
    <property type="component" value="Chromosome III"/>
</dbReference>